<dbReference type="Proteomes" id="UP000199077">
    <property type="component" value="Chromosome I"/>
</dbReference>
<gene>
    <name evidence="1" type="ORF">SAMN04489867_0353</name>
</gene>
<keyword evidence="2" id="KW-1185">Reference proteome</keyword>
<name>A0A1H0LPH0_9MICO</name>
<accession>A0A1H0LPH0</accession>
<dbReference type="EMBL" id="LT629711">
    <property type="protein sequence ID" value="SDO69911.1"/>
    <property type="molecule type" value="Genomic_DNA"/>
</dbReference>
<evidence type="ECO:0000313" key="2">
    <source>
        <dbReference type="Proteomes" id="UP000199077"/>
    </source>
</evidence>
<protein>
    <submittedName>
        <fullName evidence="1">Uncharacterized protein</fullName>
    </submittedName>
</protein>
<proteinExistence type="predicted"/>
<organism evidence="1 2">
    <name type="scientific">Pedococcus dokdonensis</name>
    <dbReference type="NCBI Taxonomy" id="443156"/>
    <lineage>
        <taxon>Bacteria</taxon>
        <taxon>Bacillati</taxon>
        <taxon>Actinomycetota</taxon>
        <taxon>Actinomycetes</taxon>
        <taxon>Micrococcales</taxon>
        <taxon>Intrasporangiaceae</taxon>
        <taxon>Pedococcus</taxon>
    </lineage>
</organism>
<reference evidence="2" key="1">
    <citation type="submission" date="2016-10" db="EMBL/GenBank/DDBJ databases">
        <authorList>
            <person name="Varghese N."/>
            <person name="Submissions S."/>
        </authorList>
    </citation>
    <scope>NUCLEOTIDE SEQUENCE [LARGE SCALE GENOMIC DNA]</scope>
    <source>
        <strain evidence="2">DSM 22329</strain>
    </source>
</reference>
<evidence type="ECO:0000313" key="1">
    <source>
        <dbReference type="EMBL" id="SDO69911.1"/>
    </source>
</evidence>
<dbReference type="AlphaFoldDB" id="A0A1H0LPH0"/>
<sequence length="128" mass="13770">MAVRTYVDSVNRLCDALLPKVIEVTHGGSLDIPLDDFFEQLPAHAKLRADFDRDLAQLPVPAAARAKADILKAYVDFANELDAKRLAAAQQGQAAYAKEIQAELATAAKHPSIAARNAAGFHESCSAR</sequence>